<accession>A0A382E342</accession>
<organism evidence="1">
    <name type="scientific">marine metagenome</name>
    <dbReference type="NCBI Taxonomy" id="408172"/>
    <lineage>
        <taxon>unclassified sequences</taxon>
        <taxon>metagenomes</taxon>
        <taxon>ecological metagenomes</taxon>
    </lineage>
</organism>
<name>A0A382E342_9ZZZZ</name>
<sequence>MSPSSLSQGRLESVWEVLDQVAGSGNSTDTRLVSRQAGIQFTPDLGSGELNIDALQSKFSDAIDAIIVALEEDRLRIKWPT</sequence>
<dbReference type="EMBL" id="UINC01042454">
    <property type="protein sequence ID" value="SVB45110.1"/>
    <property type="molecule type" value="Genomic_DNA"/>
</dbReference>
<protein>
    <submittedName>
        <fullName evidence="1">Uncharacterized protein</fullName>
    </submittedName>
</protein>
<gene>
    <name evidence="1" type="ORF">METZ01_LOCUS197964</name>
</gene>
<proteinExistence type="predicted"/>
<reference evidence="1" key="1">
    <citation type="submission" date="2018-05" db="EMBL/GenBank/DDBJ databases">
        <authorList>
            <person name="Lanie J.A."/>
            <person name="Ng W.-L."/>
            <person name="Kazmierczak K.M."/>
            <person name="Andrzejewski T.M."/>
            <person name="Davidsen T.M."/>
            <person name="Wayne K.J."/>
            <person name="Tettelin H."/>
            <person name="Glass J.I."/>
            <person name="Rusch D."/>
            <person name="Podicherti R."/>
            <person name="Tsui H.-C.T."/>
            <person name="Winkler M.E."/>
        </authorList>
    </citation>
    <scope>NUCLEOTIDE SEQUENCE</scope>
</reference>
<evidence type="ECO:0000313" key="1">
    <source>
        <dbReference type="EMBL" id="SVB45110.1"/>
    </source>
</evidence>
<dbReference type="AlphaFoldDB" id="A0A382E342"/>